<feature type="compositionally biased region" description="Pro residues" evidence="1">
    <location>
        <begin position="79"/>
        <end position="89"/>
    </location>
</feature>
<dbReference type="PANTHER" id="PTHR34546:SF3">
    <property type="entry name" value="OS06G0153600 PROTEIN"/>
    <property type="match status" value="1"/>
</dbReference>
<proteinExistence type="predicted"/>
<evidence type="ECO:0000313" key="3">
    <source>
        <dbReference type="EMBL" id="KAJ6842212.1"/>
    </source>
</evidence>
<feature type="compositionally biased region" description="Acidic residues" evidence="1">
    <location>
        <begin position="458"/>
        <end position="468"/>
    </location>
</feature>
<comment type="caution">
    <text evidence="3">The sequence shown here is derived from an EMBL/GenBank/DDBJ whole genome shotgun (WGS) entry which is preliminary data.</text>
</comment>
<reference evidence="3" key="1">
    <citation type="journal article" date="2023" name="GigaByte">
        <title>Genome assembly of the bearded iris, Iris pallida Lam.</title>
        <authorList>
            <person name="Bruccoleri R.E."/>
            <person name="Oakeley E.J."/>
            <person name="Faust A.M.E."/>
            <person name="Altorfer M."/>
            <person name="Dessus-Babus S."/>
            <person name="Burckhardt D."/>
            <person name="Oertli M."/>
            <person name="Naumann U."/>
            <person name="Petersen F."/>
            <person name="Wong J."/>
        </authorList>
    </citation>
    <scope>NUCLEOTIDE SEQUENCE</scope>
    <source>
        <strain evidence="3">GSM-AAB239-AS_SAM_17_03QT</strain>
    </source>
</reference>
<evidence type="ECO:0000313" key="2">
    <source>
        <dbReference type="EMBL" id="KAJ6793692.1"/>
    </source>
</evidence>
<feature type="region of interest" description="Disordered" evidence="1">
    <location>
        <begin position="347"/>
        <end position="395"/>
    </location>
</feature>
<dbReference type="Proteomes" id="UP001140949">
    <property type="component" value="Unassembled WGS sequence"/>
</dbReference>
<dbReference type="EMBL" id="JANAVB010007798">
    <property type="protein sequence ID" value="KAJ6842212.1"/>
    <property type="molecule type" value="Genomic_DNA"/>
</dbReference>
<gene>
    <name evidence="2" type="ORF">M6B38_234490</name>
    <name evidence="3" type="ORF">M6B38_302460</name>
</gene>
<sequence>MAYHGVSPEQQRRWADEVLYLHSLWHQNPNPNLHPFKKSRTDAPQPQPSDPPAAEVEWPTNPVPDPSPAGSWPEFTPNPSLPPARPPPSAADKAKRTASLLQQYAVDYARTFFVRSSSDSTDDDDSDEDDEEKAFEFFLDFFEGDEEVRSYYEKNCENGDFCCLVCGGLGLKVGKRYSDCVGLVQHSKTILKKAIGAHRGFGRAVCRVLGWDVSRLPSIVLDLAGPLGKSLAKAAAEMQKENDTCVMNNDLQKENSTKETIEIPNILQKENDTCVMNNDLQKENDIKETIEKDAASVELMNCMETKELPELAKNSDCTKEKELSKLMKTSRDGANGELMNCREANELPKLPTNSNPDPNFCPVASASKKSSRKKKKKEQMMLQKQSHPPDPLVVENKWPVLSSEPNMEPTGWPEFPLKPLKTPLSMEEQARAAASRLQQNGVRALHNFLKKDGSSNNDSEDEDDDGDEREEEAFQFFLGLFKRDTGLRIYYEKNYSNGEFYCLVCRGIGVKMGKTYRDCVGIVQHSTSSLKKWRKAHRGFGRAVCLILGWNIGKLPNIVQDLGESLGQSPVKPAAPQNDAGDEEVMILEHADAEAMDQMETKDIIDLSSGDSSEDGEE</sequence>
<dbReference type="EMBL" id="JANAVB010042818">
    <property type="protein sequence ID" value="KAJ6793692.1"/>
    <property type="molecule type" value="Genomic_DNA"/>
</dbReference>
<feature type="region of interest" description="Disordered" evidence="1">
    <location>
        <begin position="447"/>
        <end position="468"/>
    </location>
</feature>
<organism evidence="3 4">
    <name type="scientific">Iris pallida</name>
    <name type="common">Sweet iris</name>
    <dbReference type="NCBI Taxonomy" id="29817"/>
    <lineage>
        <taxon>Eukaryota</taxon>
        <taxon>Viridiplantae</taxon>
        <taxon>Streptophyta</taxon>
        <taxon>Embryophyta</taxon>
        <taxon>Tracheophyta</taxon>
        <taxon>Spermatophyta</taxon>
        <taxon>Magnoliopsida</taxon>
        <taxon>Liliopsida</taxon>
        <taxon>Asparagales</taxon>
        <taxon>Iridaceae</taxon>
        <taxon>Iridoideae</taxon>
        <taxon>Irideae</taxon>
        <taxon>Iris</taxon>
    </lineage>
</organism>
<feature type="region of interest" description="Disordered" evidence="1">
    <location>
        <begin position="30"/>
        <end position="96"/>
    </location>
</feature>
<name>A0AAX6HN32_IRIPA</name>
<evidence type="ECO:0000256" key="1">
    <source>
        <dbReference type="SAM" id="MobiDB-lite"/>
    </source>
</evidence>
<keyword evidence="4" id="KW-1185">Reference proteome</keyword>
<evidence type="ECO:0000313" key="4">
    <source>
        <dbReference type="Proteomes" id="UP001140949"/>
    </source>
</evidence>
<dbReference type="AlphaFoldDB" id="A0AAX6HN32"/>
<dbReference type="PANTHER" id="PTHR34546">
    <property type="entry name" value="OS06G0153600 PROTEIN"/>
    <property type="match status" value="1"/>
</dbReference>
<protein>
    <submittedName>
        <fullName evidence="3">Uncharacterized protein</fullName>
    </submittedName>
</protein>
<accession>A0AAX6HN32</accession>
<reference evidence="3" key="2">
    <citation type="submission" date="2023-04" db="EMBL/GenBank/DDBJ databases">
        <authorList>
            <person name="Bruccoleri R.E."/>
            <person name="Oakeley E.J."/>
            <person name="Faust A.-M."/>
            <person name="Dessus-Babus S."/>
            <person name="Altorfer M."/>
            <person name="Burckhardt D."/>
            <person name="Oertli M."/>
            <person name="Naumann U."/>
            <person name="Petersen F."/>
            <person name="Wong J."/>
        </authorList>
    </citation>
    <scope>NUCLEOTIDE SEQUENCE</scope>
    <source>
        <strain evidence="3">GSM-AAB239-AS_SAM_17_03QT</strain>
        <tissue evidence="3">Leaf</tissue>
    </source>
</reference>